<evidence type="ECO:0000313" key="2">
    <source>
        <dbReference type="EMBL" id="CAG5131797.1"/>
    </source>
</evidence>
<gene>
    <name evidence="2" type="ORF">CUNI_LOCUS17355</name>
</gene>
<feature type="region of interest" description="Disordered" evidence="1">
    <location>
        <begin position="115"/>
        <end position="175"/>
    </location>
</feature>
<sequence length="217" mass="23512">VCREECSSSASSKGGHIETSVNPVCDSSRREYTVSGLADARKPSSCLPGNPDLPDRPSPGDLKTNFENHPRKDSVEGHLNLRQYVIPSTRISYSSNKEINNLNEFPQNADHVNAHMCSTNRPYPSTASIPDTETPSPNSSSPHPELRQDFFQSTPGSSAADSSEENYMAEPGCEPVYEEVQVPASMSTLPNLDPDGHLCDQSSAVYGHPSCVISSRC</sequence>
<dbReference type="Proteomes" id="UP000678393">
    <property type="component" value="Unassembled WGS sequence"/>
</dbReference>
<dbReference type="AlphaFoldDB" id="A0A8S3ZQN5"/>
<keyword evidence="3" id="KW-1185">Reference proteome</keyword>
<organism evidence="2 3">
    <name type="scientific">Candidula unifasciata</name>
    <dbReference type="NCBI Taxonomy" id="100452"/>
    <lineage>
        <taxon>Eukaryota</taxon>
        <taxon>Metazoa</taxon>
        <taxon>Spiralia</taxon>
        <taxon>Lophotrochozoa</taxon>
        <taxon>Mollusca</taxon>
        <taxon>Gastropoda</taxon>
        <taxon>Heterobranchia</taxon>
        <taxon>Euthyneura</taxon>
        <taxon>Panpulmonata</taxon>
        <taxon>Eupulmonata</taxon>
        <taxon>Stylommatophora</taxon>
        <taxon>Helicina</taxon>
        <taxon>Helicoidea</taxon>
        <taxon>Geomitridae</taxon>
        <taxon>Candidula</taxon>
    </lineage>
</organism>
<dbReference type="EMBL" id="CAJHNH020004890">
    <property type="protein sequence ID" value="CAG5131797.1"/>
    <property type="molecule type" value="Genomic_DNA"/>
</dbReference>
<comment type="caution">
    <text evidence="2">The sequence shown here is derived from an EMBL/GenBank/DDBJ whole genome shotgun (WGS) entry which is preliminary data.</text>
</comment>
<evidence type="ECO:0000313" key="3">
    <source>
        <dbReference type="Proteomes" id="UP000678393"/>
    </source>
</evidence>
<evidence type="ECO:0000256" key="1">
    <source>
        <dbReference type="SAM" id="MobiDB-lite"/>
    </source>
</evidence>
<accession>A0A8S3ZQN5</accession>
<feature type="compositionally biased region" description="Polar residues" evidence="1">
    <location>
        <begin position="150"/>
        <end position="161"/>
    </location>
</feature>
<proteinExistence type="predicted"/>
<protein>
    <submittedName>
        <fullName evidence="2">Uncharacterized protein</fullName>
    </submittedName>
</protein>
<feature type="compositionally biased region" description="Polar residues" evidence="1">
    <location>
        <begin position="116"/>
        <end position="142"/>
    </location>
</feature>
<feature type="compositionally biased region" description="Basic and acidic residues" evidence="1">
    <location>
        <begin position="64"/>
        <end position="75"/>
    </location>
</feature>
<feature type="non-terminal residue" evidence="2">
    <location>
        <position position="1"/>
    </location>
</feature>
<name>A0A8S3ZQN5_9EUPU</name>
<reference evidence="2" key="1">
    <citation type="submission" date="2021-04" db="EMBL/GenBank/DDBJ databases">
        <authorList>
            <consortium name="Molecular Ecology Group"/>
        </authorList>
    </citation>
    <scope>NUCLEOTIDE SEQUENCE</scope>
</reference>
<feature type="region of interest" description="Disordered" evidence="1">
    <location>
        <begin position="1"/>
        <end position="75"/>
    </location>
</feature>